<evidence type="ECO:0000313" key="2">
    <source>
        <dbReference type="EMBL" id="QZI79617.1"/>
    </source>
</evidence>
<evidence type="ECO:0000256" key="1">
    <source>
        <dbReference type="SAM" id="MobiDB-lite"/>
    </source>
</evidence>
<proteinExistence type="predicted"/>
<dbReference type="EMBL" id="MZ234019">
    <property type="protein sequence ID" value="QZI79617.1"/>
    <property type="molecule type" value="Genomic_DNA"/>
</dbReference>
<protein>
    <submittedName>
        <fullName evidence="2">Uncharacterized protein</fullName>
    </submittedName>
</protein>
<evidence type="ECO:0000313" key="3">
    <source>
        <dbReference type="Proteomes" id="UP000827235"/>
    </source>
</evidence>
<name>A0AAE8C6N1_9CAUD</name>
<dbReference type="Proteomes" id="UP000827235">
    <property type="component" value="Segment"/>
</dbReference>
<keyword evidence="3" id="KW-1185">Reference proteome</keyword>
<sequence length="34" mass="3650">MFCRVLARWNAGERLGRPRDGLSGGQGDCLSEAA</sequence>
<accession>A0AAE8C6N1</accession>
<feature type="region of interest" description="Disordered" evidence="1">
    <location>
        <begin position="14"/>
        <end position="34"/>
    </location>
</feature>
<organism evidence="2 3">
    <name type="scientific">Escherichia phage vB_EcoP-101117UKE2</name>
    <dbReference type="NCBI Taxonomy" id="2865796"/>
    <lineage>
        <taxon>Viruses</taxon>
        <taxon>Duplodnaviria</taxon>
        <taxon>Heunggongvirae</taxon>
        <taxon>Uroviricota</taxon>
        <taxon>Caudoviricetes</taxon>
        <taxon>Autographivirales</taxon>
        <taxon>Autosignataviridae</taxon>
        <taxon>Molineuxvirinae</taxon>
        <taxon>Rodentiumvirus</taxon>
        <taxon>Rodentiumvirus P101117UKE2</taxon>
    </lineage>
</organism>
<gene>
    <name evidence="2" type="ORF">101117UKE2_051</name>
</gene>
<reference evidence="2 3" key="1">
    <citation type="submission" date="2021-05" db="EMBL/GenBank/DDBJ databases">
        <title>Naturally bred epsilon2 phages have an improved host range and effectivity in uropathogenic E. coli over their ancestor phages.</title>
        <authorList>
            <person name="Saez D."/>
            <person name="Loose M."/>
            <person name="Mutti M."/>
            <person name="Visram Z."/>
            <person name="Hitzenhammer E."/>
            <person name="Dippel D."/>
            <person name="Tisakova L."/>
            <person name="Schertler S."/>
            <person name="Wittmann J."/>
            <person name="Corsini L."/>
            <person name="Wagenlehner F."/>
        </authorList>
    </citation>
    <scope>NUCLEOTIDE SEQUENCE [LARGE SCALE GENOMIC DNA]</scope>
</reference>